<sequence length="169" mass="18656">MIKCVVNGVQSDINIDHRFIGSSYITCFSPSNDYLLIGTSKGTVIVFQLSTSNILPLVGKHSKNISSIISSSNIFVSADDKKVRWMLYLAKVSVNSLNGDSLLEITVTNVPRVLKFINCKGKEAILFSCVGSATFVYLDSLLTSSFELCKDEIIDVIYFNDYVYGISIQ</sequence>
<protein>
    <recommendedName>
        <fullName evidence="3">WD40 repeat-like protein</fullName>
    </recommendedName>
</protein>
<proteinExistence type="predicted"/>
<evidence type="ECO:0000313" key="2">
    <source>
        <dbReference type="Proteomes" id="UP000281549"/>
    </source>
</evidence>
<accession>A0A4P9Y8Y7</accession>
<dbReference type="Proteomes" id="UP000281549">
    <property type="component" value="Unassembled WGS sequence"/>
</dbReference>
<dbReference type="SUPFAM" id="SSF50978">
    <property type="entry name" value="WD40 repeat-like"/>
    <property type="match status" value="1"/>
</dbReference>
<dbReference type="EMBL" id="ML008353">
    <property type="protein sequence ID" value="RKP15636.1"/>
    <property type="molecule type" value="Genomic_DNA"/>
</dbReference>
<evidence type="ECO:0000313" key="1">
    <source>
        <dbReference type="EMBL" id="RKP15636.1"/>
    </source>
</evidence>
<evidence type="ECO:0008006" key="3">
    <source>
        <dbReference type="Google" id="ProtNLM"/>
    </source>
</evidence>
<name>A0A4P9Y8Y7_ROZAC</name>
<reference evidence="2" key="1">
    <citation type="journal article" date="2018" name="Nat. Microbiol.">
        <title>Leveraging single-cell genomics to expand the fungal tree of life.</title>
        <authorList>
            <person name="Ahrendt S.R."/>
            <person name="Quandt C.A."/>
            <person name="Ciobanu D."/>
            <person name="Clum A."/>
            <person name="Salamov A."/>
            <person name="Andreopoulos B."/>
            <person name="Cheng J.F."/>
            <person name="Woyke T."/>
            <person name="Pelin A."/>
            <person name="Henrissat B."/>
            <person name="Reynolds N.K."/>
            <person name="Benny G.L."/>
            <person name="Smith M.E."/>
            <person name="James T.Y."/>
            <person name="Grigoriev I.V."/>
        </authorList>
    </citation>
    <scope>NUCLEOTIDE SEQUENCE [LARGE SCALE GENOMIC DNA]</scope>
    <source>
        <strain evidence="2">CSF55</strain>
    </source>
</reference>
<organism evidence="1 2">
    <name type="scientific">Rozella allomycis (strain CSF55)</name>
    <dbReference type="NCBI Taxonomy" id="988480"/>
    <lineage>
        <taxon>Eukaryota</taxon>
        <taxon>Fungi</taxon>
        <taxon>Fungi incertae sedis</taxon>
        <taxon>Cryptomycota</taxon>
        <taxon>Cryptomycota incertae sedis</taxon>
        <taxon>Rozella</taxon>
    </lineage>
</organism>
<gene>
    <name evidence="1" type="ORF">ROZALSC1DRAFT_26238</name>
</gene>
<dbReference type="Gene3D" id="2.130.10.10">
    <property type="entry name" value="YVTN repeat-like/Quinoprotein amine dehydrogenase"/>
    <property type="match status" value="1"/>
</dbReference>
<dbReference type="AlphaFoldDB" id="A0A4P9Y8Y7"/>
<dbReference type="InterPro" id="IPR015943">
    <property type="entry name" value="WD40/YVTN_repeat-like_dom_sf"/>
</dbReference>
<feature type="non-terminal residue" evidence="1">
    <location>
        <position position="169"/>
    </location>
</feature>
<dbReference type="InterPro" id="IPR036322">
    <property type="entry name" value="WD40_repeat_dom_sf"/>
</dbReference>